<keyword evidence="3" id="KW-1185">Reference proteome</keyword>
<gene>
    <name evidence="2" type="ORF">STA1M1_14540</name>
</gene>
<dbReference type="SUPFAM" id="SSF159894">
    <property type="entry name" value="YgaC/TfoX-N like"/>
    <property type="match status" value="1"/>
</dbReference>
<name>A0ABQ5LRF0_9RHOB</name>
<protein>
    <recommendedName>
        <fullName evidence="1">TfoX N-terminal domain-containing protein</fullName>
    </recommendedName>
</protein>
<proteinExistence type="predicted"/>
<dbReference type="Proteomes" id="UP001144205">
    <property type="component" value="Unassembled WGS sequence"/>
</dbReference>
<reference evidence="2" key="1">
    <citation type="journal article" date="2023" name="Int. J. Syst. Evol. Microbiol.">
        <title>Sinisalibacter aestuarii sp. nov., isolated from estuarine sediment of the Arakawa River.</title>
        <authorList>
            <person name="Arafat S.T."/>
            <person name="Hirano S."/>
            <person name="Sato A."/>
            <person name="Takeuchi K."/>
            <person name="Yasuda T."/>
            <person name="Terahara T."/>
            <person name="Hamada M."/>
            <person name="Kobayashi T."/>
        </authorList>
    </citation>
    <scope>NUCLEOTIDE SEQUENCE</scope>
    <source>
        <strain evidence="2">B-399</strain>
    </source>
</reference>
<dbReference type="EMBL" id="BROH01000003">
    <property type="protein sequence ID" value="GKY87585.1"/>
    <property type="molecule type" value="Genomic_DNA"/>
</dbReference>
<sequence>MSVSDSEIAFALELFSSIEGLTHRKQTGALCLYCDGKIFATAGDGAIYLKARGSFADEMEAAGARQFTLTRADGSTATNCYWTLPDAALDDPDLACNWARRALAAL</sequence>
<accession>A0ABQ5LRF0</accession>
<evidence type="ECO:0000313" key="3">
    <source>
        <dbReference type="Proteomes" id="UP001144205"/>
    </source>
</evidence>
<comment type="caution">
    <text evidence="2">The sequence shown here is derived from an EMBL/GenBank/DDBJ whole genome shotgun (WGS) entry which is preliminary data.</text>
</comment>
<dbReference type="InterPro" id="IPR007076">
    <property type="entry name" value="TfoX_N"/>
</dbReference>
<dbReference type="Pfam" id="PF04993">
    <property type="entry name" value="TfoX_N"/>
    <property type="match status" value="1"/>
</dbReference>
<evidence type="ECO:0000259" key="1">
    <source>
        <dbReference type="Pfam" id="PF04993"/>
    </source>
</evidence>
<dbReference type="Gene3D" id="3.30.1460.30">
    <property type="entry name" value="YgaC/TfoX-N like chaperone"/>
    <property type="match status" value="1"/>
</dbReference>
<organism evidence="2 3">
    <name type="scientific">Sinisalibacter aestuarii</name>
    <dbReference type="NCBI Taxonomy" id="2949426"/>
    <lineage>
        <taxon>Bacteria</taxon>
        <taxon>Pseudomonadati</taxon>
        <taxon>Pseudomonadota</taxon>
        <taxon>Alphaproteobacteria</taxon>
        <taxon>Rhodobacterales</taxon>
        <taxon>Roseobacteraceae</taxon>
        <taxon>Sinisalibacter</taxon>
    </lineage>
</organism>
<evidence type="ECO:0000313" key="2">
    <source>
        <dbReference type="EMBL" id="GKY87585.1"/>
    </source>
</evidence>
<dbReference type="RefSeq" id="WP_281841570.1">
    <property type="nucleotide sequence ID" value="NZ_BROH01000003.1"/>
</dbReference>
<feature type="domain" description="TfoX N-terminal" evidence="1">
    <location>
        <begin position="13"/>
        <end position="105"/>
    </location>
</feature>